<comment type="caution">
    <text evidence="2">The sequence shown here is derived from an EMBL/GenBank/DDBJ whole genome shotgun (WGS) entry which is preliminary data.</text>
</comment>
<feature type="transmembrane region" description="Helical" evidence="1">
    <location>
        <begin position="20"/>
        <end position="43"/>
    </location>
</feature>
<evidence type="ECO:0000313" key="2">
    <source>
        <dbReference type="EMBL" id="GAH91233.1"/>
    </source>
</evidence>
<dbReference type="EMBL" id="BARV01001037">
    <property type="protein sequence ID" value="GAH91233.1"/>
    <property type="molecule type" value="Genomic_DNA"/>
</dbReference>
<proteinExistence type="predicted"/>
<dbReference type="AlphaFoldDB" id="X1LAR7"/>
<keyword evidence="1" id="KW-0472">Membrane</keyword>
<organism evidence="2">
    <name type="scientific">marine sediment metagenome</name>
    <dbReference type="NCBI Taxonomy" id="412755"/>
    <lineage>
        <taxon>unclassified sequences</taxon>
        <taxon>metagenomes</taxon>
        <taxon>ecological metagenomes</taxon>
    </lineage>
</organism>
<sequence length="294" mass="32683">MSSFTKKSILGDTRAIKGLIKFGLVALFFVLGIFGVFFDALAFPDAWNVSFEEDEEYTTGVLTGQKEEWSGSAQYSVSTNPTYIHEGDAGVVGTALPYPAVGTITWIPTESMSSTTTEGIHYLNIPVKISTGKSRVYLYFNGAGNELQLASSATADPHRIRHHGSNFHCDTGEYRGWSEGDVTDILLPHNTWLVWHLAVDFDKGGMVWLSGTINGVRTDYSADSNICYSLGTTDFDHITFEQINYNPFNVIVAFDNINNVGQCSPGSCEWCETYHTCQNVGCCWYYSTWLHENY</sequence>
<gene>
    <name evidence="2" type="ORF">S06H3_03252</name>
</gene>
<accession>X1LAR7</accession>
<keyword evidence="1" id="KW-1133">Transmembrane helix</keyword>
<protein>
    <submittedName>
        <fullName evidence="2">Uncharacterized protein</fullName>
    </submittedName>
</protein>
<feature type="non-terminal residue" evidence="2">
    <location>
        <position position="294"/>
    </location>
</feature>
<evidence type="ECO:0000256" key="1">
    <source>
        <dbReference type="SAM" id="Phobius"/>
    </source>
</evidence>
<name>X1LAR7_9ZZZZ</name>
<reference evidence="2" key="1">
    <citation type="journal article" date="2014" name="Front. Microbiol.">
        <title>High frequency of phylogenetically diverse reductive dehalogenase-homologous genes in deep subseafloor sedimentary metagenomes.</title>
        <authorList>
            <person name="Kawai M."/>
            <person name="Futagami T."/>
            <person name="Toyoda A."/>
            <person name="Takaki Y."/>
            <person name="Nishi S."/>
            <person name="Hori S."/>
            <person name="Arai W."/>
            <person name="Tsubouchi T."/>
            <person name="Morono Y."/>
            <person name="Uchiyama I."/>
            <person name="Ito T."/>
            <person name="Fujiyama A."/>
            <person name="Inagaki F."/>
            <person name="Takami H."/>
        </authorList>
    </citation>
    <scope>NUCLEOTIDE SEQUENCE</scope>
    <source>
        <strain evidence="2">Expedition CK06-06</strain>
    </source>
</reference>
<keyword evidence="1" id="KW-0812">Transmembrane</keyword>